<keyword evidence="3" id="KW-0804">Transcription</keyword>
<feature type="domain" description="HTH araC/xylS-type" evidence="6">
    <location>
        <begin position="633"/>
        <end position="731"/>
    </location>
</feature>
<proteinExistence type="predicted"/>
<protein>
    <submittedName>
        <fullName evidence="7">AraC family transcriptional regulator</fullName>
    </submittedName>
</protein>
<gene>
    <name evidence="7" type="ORF">IAD03_05760</name>
</gene>
<dbReference type="Gene3D" id="1.10.10.60">
    <property type="entry name" value="Homeodomain-like"/>
    <property type="match status" value="2"/>
</dbReference>
<name>A0A9D1K1Z7_9FIRM</name>
<evidence type="ECO:0000256" key="1">
    <source>
        <dbReference type="ARBA" id="ARBA00023015"/>
    </source>
</evidence>
<dbReference type="InterPro" id="IPR018060">
    <property type="entry name" value="HTH_AraC"/>
</dbReference>
<dbReference type="Proteomes" id="UP000824141">
    <property type="component" value="Unassembled WGS sequence"/>
</dbReference>
<keyword evidence="5" id="KW-1133">Transmembrane helix</keyword>
<dbReference type="GO" id="GO:0043565">
    <property type="term" value="F:sequence-specific DNA binding"/>
    <property type="evidence" value="ECO:0007669"/>
    <property type="project" value="InterPro"/>
</dbReference>
<dbReference type="AlphaFoldDB" id="A0A9D1K1Z7"/>
<dbReference type="SMART" id="SM00342">
    <property type="entry name" value="HTH_ARAC"/>
    <property type="match status" value="1"/>
</dbReference>
<dbReference type="GO" id="GO:0003700">
    <property type="term" value="F:DNA-binding transcription factor activity"/>
    <property type="evidence" value="ECO:0007669"/>
    <property type="project" value="InterPro"/>
</dbReference>
<reference evidence="7" key="1">
    <citation type="submission" date="2020-10" db="EMBL/GenBank/DDBJ databases">
        <authorList>
            <person name="Gilroy R."/>
        </authorList>
    </citation>
    <scope>NUCLEOTIDE SEQUENCE</scope>
    <source>
        <strain evidence="7">6086</strain>
    </source>
</reference>
<evidence type="ECO:0000256" key="2">
    <source>
        <dbReference type="ARBA" id="ARBA00023125"/>
    </source>
</evidence>
<comment type="caution">
    <text evidence="7">The sequence shown here is derived from an EMBL/GenBank/DDBJ whole genome shotgun (WGS) entry which is preliminary data.</text>
</comment>
<dbReference type="InterPro" id="IPR018062">
    <property type="entry name" value="HTH_AraC-typ_CS"/>
</dbReference>
<dbReference type="InterPro" id="IPR009057">
    <property type="entry name" value="Homeodomain-like_sf"/>
</dbReference>
<feature type="region of interest" description="Disordered" evidence="4">
    <location>
        <begin position="728"/>
        <end position="748"/>
    </location>
</feature>
<keyword evidence="1" id="KW-0805">Transcription regulation</keyword>
<organism evidence="7 8">
    <name type="scientific">Candidatus Caccousia stercoris</name>
    <dbReference type="NCBI Taxonomy" id="2840723"/>
    <lineage>
        <taxon>Bacteria</taxon>
        <taxon>Bacillati</taxon>
        <taxon>Bacillota</taxon>
        <taxon>Clostridia</taxon>
        <taxon>Eubacteriales</taxon>
        <taxon>Oscillospiraceae</taxon>
        <taxon>Oscillospiraceae incertae sedis</taxon>
        <taxon>Candidatus Caccousia</taxon>
    </lineage>
</organism>
<dbReference type="PANTHER" id="PTHR43280:SF28">
    <property type="entry name" value="HTH-TYPE TRANSCRIPTIONAL ACTIVATOR RHAS"/>
    <property type="match status" value="1"/>
</dbReference>
<keyword evidence="2" id="KW-0238">DNA-binding</keyword>
<dbReference type="PROSITE" id="PS00041">
    <property type="entry name" value="HTH_ARAC_FAMILY_1"/>
    <property type="match status" value="1"/>
</dbReference>
<evidence type="ECO:0000259" key="6">
    <source>
        <dbReference type="PROSITE" id="PS01124"/>
    </source>
</evidence>
<evidence type="ECO:0000256" key="4">
    <source>
        <dbReference type="SAM" id="MobiDB-lite"/>
    </source>
</evidence>
<dbReference type="EMBL" id="DVJM01000114">
    <property type="protein sequence ID" value="HIS78860.1"/>
    <property type="molecule type" value="Genomic_DNA"/>
</dbReference>
<reference evidence="7" key="2">
    <citation type="journal article" date="2021" name="PeerJ">
        <title>Extensive microbial diversity within the chicken gut microbiome revealed by metagenomics and culture.</title>
        <authorList>
            <person name="Gilroy R."/>
            <person name="Ravi A."/>
            <person name="Getino M."/>
            <person name="Pursley I."/>
            <person name="Horton D.L."/>
            <person name="Alikhan N.F."/>
            <person name="Baker D."/>
            <person name="Gharbi K."/>
            <person name="Hall N."/>
            <person name="Watson M."/>
            <person name="Adriaenssens E.M."/>
            <person name="Foster-Nyarko E."/>
            <person name="Jarju S."/>
            <person name="Secka A."/>
            <person name="Antonio M."/>
            <person name="Oren A."/>
            <person name="Chaudhuri R.R."/>
            <person name="La Ragione R."/>
            <person name="Hildebrand F."/>
            <person name="Pallen M.J."/>
        </authorList>
    </citation>
    <scope>NUCLEOTIDE SEQUENCE</scope>
    <source>
        <strain evidence="7">6086</strain>
    </source>
</reference>
<dbReference type="PROSITE" id="PS01124">
    <property type="entry name" value="HTH_ARAC_FAMILY_2"/>
    <property type="match status" value="1"/>
</dbReference>
<keyword evidence="5" id="KW-0812">Transmembrane</keyword>
<dbReference type="Pfam" id="PF12833">
    <property type="entry name" value="HTH_18"/>
    <property type="match status" value="1"/>
</dbReference>
<accession>A0A9D1K1Z7</accession>
<keyword evidence="5" id="KW-0472">Membrane</keyword>
<evidence type="ECO:0000313" key="7">
    <source>
        <dbReference type="EMBL" id="HIS78860.1"/>
    </source>
</evidence>
<feature type="transmembrane region" description="Helical" evidence="5">
    <location>
        <begin position="21"/>
        <end position="44"/>
    </location>
</feature>
<evidence type="ECO:0000256" key="5">
    <source>
        <dbReference type="SAM" id="Phobius"/>
    </source>
</evidence>
<dbReference type="PANTHER" id="PTHR43280">
    <property type="entry name" value="ARAC-FAMILY TRANSCRIPTIONAL REGULATOR"/>
    <property type="match status" value="1"/>
</dbReference>
<sequence length="748" mass="83335">MKRFSLPHKNEFRRILSSRHFRSALCLSLIICTLLYFLIVAFVVRQLSGTMTDKAVGTANTVCADMQGTLSAIQSNAVSISSLKSVKEIVNLDRPSLDDYVDVSSDLSAFSSTIDYKSVDIFLLKPRRVYVSRMGMYEFSDYPGRDLIALIEENSIMGAKWLVGRNYVRYYSEQYPIPVATYLLRLPIDSSNGTGFIAIHLSFETVSRLIEARRQPGYGILLSYQGVPIYSTQKDFQSTGTFFDDANAYASSHGFLSACSGEGTDVQCAVLVPRSVLWDSLMPFVPAAVIVYLTILVLSAVGAYIYSASLLRPVDQLVRKAGSLVIDPGNEYDQLNSAFDRLSDEVSRIQRQMQRDLPLVRDQIILTLLGNYTEVPEDYSEQGISFPFDSFAVISASLPERVNEPGNTLREPLKMIVRRHSLEKLAPLGRVYSAFGESQNVLFLINMDYTPGIKKELQRLCGELSRELREAIAMPVLLSAGIGPKGVRVPYQAYLQARRAMPFLDEEETVGLSGPGEYALPVDPSLIRGLAQCVLDRDAPALRERLSQCFDALTPGPEDAVQLRRFSQLILYHVQARLFELDIPSQTAPFTAAMKKLDSAPSCDACLSILLGWCSAQIDAGSALPEKSYQYVREAIAFIERHYGENISVPQIAQQVAVNPVYLNKLFKLATGKTISEYLNYYRIEMGKELLLREDATVNAVASGLGYNDVRSFIRFFKKFTGLTPKDFRRQNLPETGSNSTDDGKDSD</sequence>
<evidence type="ECO:0000313" key="8">
    <source>
        <dbReference type="Proteomes" id="UP000824141"/>
    </source>
</evidence>
<evidence type="ECO:0000256" key="3">
    <source>
        <dbReference type="ARBA" id="ARBA00023163"/>
    </source>
</evidence>
<dbReference type="SUPFAM" id="SSF46689">
    <property type="entry name" value="Homeodomain-like"/>
    <property type="match status" value="2"/>
</dbReference>